<evidence type="ECO:0000256" key="3">
    <source>
        <dbReference type="ARBA" id="ARBA00022448"/>
    </source>
</evidence>
<feature type="transmembrane region" description="Helical" evidence="9">
    <location>
        <begin position="338"/>
        <end position="357"/>
    </location>
</feature>
<reference evidence="10" key="1">
    <citation type="journal article" date="2021" name="PeerJ">
        <title>Extensive microbial diversity within the chicken gut microbiome revealed by metagenomics and culture.</title>
        <authorList>
            <person name="Gilroy R."/>
            <person name="Ravi A."/>
            <person name="Getino M."/>
            <person name="Pursley I."/>
            <person name="Horton D.L."/>
            <person name="Alikhan N.F."/>
            <person name="Baker D."/>
            <person name="Gharbi K."/>
            <person name="Hall N."/>
            <person name="Watson M."/>
            <person name="Adriaenssens E.M."/>
            <person name="Foster-Nyarko E."/>
            <person name="Jarju S."/>
            <person name="Secka A."/>
            <person name="Antonio M."/>
            <person name="Oren A."/>
            <person name="Chaudhuri R.R."/>
            <person name="La Ragione R."/>
            <person name="Hildebrand F."/>
            <person name="Pallen M.J."/>
        </authorList>
    </citation>
    <scope>NUCLEOTIDE SEQUENCE</scope>
    <source>
        <strain evidence="10">14975</strain>
    </source>
</reference>
<evidence type="ECO:0000313" key="11">
    <source>
        <dbReference type="Proteomes" id="UP000823964"/>
    </source>
</evidence>
<keyword evidence="4" id="KW-1003">Cell membrane</keyword>
<feature type="transmembrane region" description="Helical" evidence="9">
    <location>
        <begin position="364"/>
        <end position="385"/>
    </location>
</feature>
<dbReference type="SUPFAM" id="SSF82714">
    <property type="entry name" value="Multidrug efflux transporter AcrB TolC docking domain, DN and DC subdomains"/>
    <property type="match status" value="2"/>
</dbReference>
<feature type="transmembrane region" description="Helical" evidence="9">
    <location>
        <begin position="971"/>
        <end position="990"/>
    </location>
</feature>
<evidence type="ECO:0000256" key="7">
    <source>
        <dbReference type="ARBA" id="ARBA00022989"/>
    </source>
</evidence>
<dbReference type="Gene3D" id="3.30.70.1320">
    <property type="entry name" value="Multidrug efflux transporter AcrB pore domain like"/>
    <property type="match status" value="1"/>
</dbReference>
<dbReference type="EMBL" id="DXFQ01000072">
    <property type="protein sequence ID" value="HIX19809.1"/>
    <property type="molecule type" value="Genomic_DNA"/>
</dbReference>
<accession>A0A9D1VBA1</accession>
<keyword evidence="3" id="KW-0813">Transport</keyword>
<dbReference type="GO" id="GO:0015562">
    <property type="term" value="F:efflux transmembrane transporter activity"/>
    <property type="evidence" value="ECO:0007669"/>
    <property type="project" value="InterPro"/>
</dbReference>
<keyword evidence="5" id="KW-0997">Cell inner membrane</keyword>
<feature type="transmembrane region" description="Helical" evidence="9">
    <location>
        <begin position="868"/>
        <end position="890"/>
    </location>
</feature>
<feature type="transmembrane region" description="Helical" evidence="9">
    <location>
        <begin position="471"/>
        <end position="494"/>
    </location>
</feature>
<evidence type="ECO:0000256" key="1">
    <source>
        <dbReference type="ARBA" id="ARBA00004429"/>
    </source>
</evidence>
<protein>
    <submittedName>
        <fullName evidence="10">Efflux RND transporter permease subunit</fullName>
    </submittedName>
</protein>
<dbReference type="FunFam" id="1.20.1640.10:FF:000001">
    <property type="entry name" value="Efflux pump membrane transporter"/>
    <property type="match status" value="1"/>
</dbReference>
<feature type="transmembrane region" description="Helical" evidence="9">
    <location>
        <begin position="930"/>
        <end position="950"/>
    </location>
</feature>
<name>A0A9D1VBA1_9BACT</name>
<dbReference type="Pfam" id="PF00873">
    <property type="entry name" value="ACR_tran"/>
    <property type="match status" value="1"/>
</dbReference>
<dbReference type="PRINTS" id="PR00702">
    <property type="entry name" value="ACRIFLAVINRP"/>
</dbReference>
<reference evidence="10" key="2">
    <citation type="submission" date="2021-04" db="EMBL/GenBank/DDBJ databases">
        <authorList>
            <person name="Gilroy R."/>
        </authorList>
    </citation>
    <scope>NUCLEOTIDE SEQUENCE</scope>
    <source>
        <strain evidence="10">14975</strain>
    </source>
</reference>
<dbReference type="InterPro" id="IPR004764">
    <property type="entry name" value="MdtF-like"/>
</dbReference>
<evidence type="ECO:0000256" key="5">
    <source>
        <dbReference type="ARBA" id="ARBA00022519"/>
    </source>
</evidence>
<dbReference type="InterPro" id="IPR001036">
    <property type="entry name" value="Acrflvin-R"/>
</dbReference>
<evidence type="ECO:0000256" key="2">
    <source>
        <dbReference type="ARBA" id="ARBA00010942"/>
    </source>
</evidence>
<keyword evidence="7 9" id="KW-1133">Transmembrane helix</keyword>
<dbReference type="NCBIfam" id="TIGR00915">
    <property type="entry name" value="2A0602"/>
    <property type="match status" value="1"/>
</dbReference>
<gene>
    <name evidence="10" type="ORF">H9862_04305</name>
</gene>
<dbReference type="Gene3D" id="3.30.70.1440">
    <property type="entry name" value="Multidrug efflux transporter AcrB pore domain"/>
    <property type="match status" value="1"/>
</dbReference>
<feature type="transmembrane region" description="Helical" evidence="9">
    <location>
        <begin position="435"/>
        <end position="459"/>
    </location>
</feature>
<dbReference type="PANTHER" id="PTHR32063:SF76">
    <property type="entry name" value="EFFLUX PUMP MEMBRANE TRANSPORTER"/>
    <property type="match status" value="1"/>
</dbReference>
<feature type="transmembrane region" description="Helical" evidence="9">
    <location>
        <begin position="531"/>
        <end position="554"/>
    </location>
</feature>
<dbReference type="GO" id="GO:0005886">
    <property type="term" value="C:plasma membrane"/>
    <property type="evidence" value="ECO:0007669"/>
    <property type="project" value="UniProtKB-SubCell"/>
</dbReference>
<evidence type="ECO:0000256" key="8">
    <source>
        <dbReference type="ARBA" id="ARBA00023136"/>
    </source>
</evidence>
<keyword evidence="8 9" id="KW-0472">Membrane</keyword>
<dbReference type="Gene3D" id="1.20.1640.10">
    <property type="entry name" value="Multidrug efflux transporter AcrB transmembrane domain"/>
    <property type="match status" value="2"/>
</dbReference>
<dbReference type="Proteomes" id="UP000823964">
    <property type="component" value="Unassembled WGS sequence"/>
</dbReference>
<dbReference type="GO" id="GO:0009636">
    <property type="term" value="P:response to toxic substance"/>
    <property type="evidence" value="ECO:0007669"/>
    <property type="project" value="UniProtKB-ARBA"/>
</dbReference>
<keyword evidence="6 9" id="KW-0812">Transmembrane</keyword>
<proteinExistence type="inferred from homology"/>
<dbReference type="Gene3D" id="3.30.2090.10">
    <property type="entry name" value="Multidrug efflux transporter AcrB TolC docking domain, DN and DC subdomains"/>
    <property type="match status" value="2"/>
</dbReference>
<dbReference type="AlphaFoldDB" id="A0A9D1VBA1"/>
<evidence type="ECO:0000256" key="6">
    <source>
        <dbReference type="ARBA" id="ARBA00022692"/>
    </source>
</evidence>
<organism evidence="10 11">
    <name type="scientific">Candidatus Akkermansia intestinigallinarum</name>
    <dbReference type="NCBI Taxonomy" id="2838431"/>
    <lineage>
        <taxon>Bacteria</taxon>
        <taxon>Pseudomonadati</taxon>
        <taxon>Verrucomicrobiota</taxon>
        <taxon>Verrucomicrobiia</taxon>
        <taxon>Verrucomicrobiales</taxon>
        <taxon>Akkermansiaceae</taxon>
        <taxon>Akkermansia</taxon>
    </lineage>
</organism>
<feature type="transmembrane region" description="Helical" evidence="9">
    <location>
        <begin position="1002"/>
        <end position="1027"/>
    </location>
</feature>
<feature type="transmembrane region" description="Helical" evidence="9">
    <location>
        <begin position="902"/>
        <end position="924"/>
    </location>
</feature>
<dbReference type="PANTHER" id="PTHR32063">
    <property type="match status" value="1"/>
</dbReference>
<feature type="transmembrane region" description="Helical" evidence="9">
    <location>
        <begin position="391"/>
        <end position="414"/>
    </location>
</feature>
<dbReference type="InterPro" id="IPR027463">
    <property type="entry name" value="AcrB_DN_DC_subdom"/>
</dbReference>
<evidence type="ECO:0000313" key="10">
    <source>
        <dbReference type="EMBL" id="HIX19809.1"/>
    </source>
</evidence>
<evidence type="ECO:0000256" key="4">
    <source>
        <dbReference type="ARBA" id="ARBA00022475"/>
    </source>
</evidence>
<dbReference type="Gene3D" id="3.30.70.1430">
    <property type="entry name" value="Multidrug efflux transporter AcrB pore domain"/>
    <property type="match status" value="2"/>
</dbReference>
<sequence length="1045" mass="111909">MYAFFIRRPIVAISLALLILLGGLFCALTLPVAQYPNIIPPQISLSTSYPGADCNTVVDSIATPIEQQMSGVEGMEYMTSTSTNNGDLTLNITFKVGSEPDMDQVLSYLRYAQANSDMPTEVQQLGVTLRSMSGTPLLLYVLRSPDGDYDATWLSNYAYINLVNPLLRTPGVGNVQVFGAGEYAMRIWLKPDKMAALGLSVTDIRQAVQEQNSVNPIGKIGAAPSPPDQPDTYTVRTEGRLVTVEEFENIILRADSDSVVRLKDVARIELGAQSYSLSATYNGKACAIIAVYQSPGSNALQTVQAVENTLAAHRMPPGLELTQALDTTLSVRLSIQDILRTLVEALLLVILVVFIFLQGWRATLIPLAAVPVSIVGTFIFFPLFGIDINTICLMGLVLAIGLVVDDAIVVVEAVQTQLDAGLSPRDATLAAMKEVAGPVIATALVLAAVIFPCMLISGITGLMYTQFAVTLGVSILLSALNALTLSPALAALLLRPRARKADGSPRENFLAQRFNALIDGMRRRYATAGRLLIKLSALTALVLIALTLAIGVVIRHIPDGFLPDEDQGYLFSSLQMPVGSSLKVTEKAGEKLTEALCRLPGIQGVVTVNGYNMITGVQSPDNAFCFITLKPWQQRNPETESAAAVTAAINRLVPQLDTGGIGMAMQPPAIPGVGASNDISLMVEDRGGNGIAYLREQSDYFISCAEKLPEIARVSNLMAPDSPQYQLTLHREKALTQGVSLSTAYSTLQTLLGSSFINYFNRFGYQYPVYMQAEDSSRMNISQIKAYYLPGADNSRIPLDSLVDITRSYGPDYIIRQNMYNAAMLNVVAAPGYSSGQAMAALEAEFDRSMPADMGMSYTGMSFQEEKAASGIGLGAVFALSGACAFLLLASLYESWSLPLSIALSVPVAILGALGTLLACGLELNLYAEIGLIMLIGLAAKNAILIVEFAENRRREGMDLLAATLEGAQMRLRPILMTSLAFILGCIPLATATGAGAEARRVIGQCVIGGMSAATAIGILFVPFAYYSIARLRKQTPAQDKPADA</sequence>
<dbReference type="SUPFAM" id="SSF82693">
    <property type="entry name" value="Multidrug efflux transporter AcrB pore domain, PN1, PN2, PC1 and PC2 subdomains"/>
    <property type="match status" value="4"/>
</dbReference>
<dbReference type="GO" id="GO:0042910">
    <property type="term" value="F:xenobiotic transmembrane transporter activity"/>
    <property type="evidence" value="ECO:0007669"/>
    <property type="project" value="TreeGrafter"/>
</dbReference>
<evidence type="ECO:0000256" key="9">
    <source>
        <dbReference type="SAM" id="Phobius"/>
    </source>
</evidence>
<dbReference type="SUPFAM" id="SSF82866">
    <property type="entry name" value="Multidrug efflux transporter AcrB transmembrane domain"/>
    <property type="match status" value="2"/>
</dbReference>
<comment type="similarity">
    <text evidence="2">Belongs to the resistance-nodulation-cell division (RND) (TC 2.A.6) family.</text>
</comment>
<comment type="caution">
    <text evidence="10">The sequence shown here is derived from an EMBL/GenBank/DDBJ whole genome shotgun (WGS) entry which is preliminary data.</text>
</comment>
<comment type="subcellular location">
    <subcellularLocation>
        <location evidence="1">Cell inner membrane</location>
        <topology evidence="1">Multi-pass membrane protein</topology>
    </subcellularLocation>
</comment>